<gene>
    <name evidence="1" type="ORF">H4W80_007438</name>
</gene>
<dbReference type="RefSeq" id="WP_192789261.1">
    <property type="nucleotide sequence ID" value="NZ_JADBEK010000001.1"/>
</dbReference>
<reference evidence="1 2" key="1">
    <citation type="submission" date="2020-10" db="EMBL/GenBank/DDBJ databases">
        <title>Sequencing the genomes of 1000 actinobacteria strains.</title>
        <authorList>
            <person name="Klenk H.-P."/>
        </authorList>
    </citation>
    <scope>NUCLEOTIDE SEQUENCE [LARGE SCALE GENOMIC DNA]</scope>
    <source>
        <strain evidence="1 2">DSM 43173</strain>
    </source>
</reference>
<evidence type="ECO:0000313" key="2">
    <source>
        <dbReference type="Proteomes" id="UP000633509"/>
    </source>
</evidence>
<keyword evidence="2" id="KW-1185">Reference proteome</keyword>
<name>A0ABR9M9B2_9ACTN</name>
<protein>
    <submittedName>
        <fullName evidence="1">Uncharacterized protein</fullName>
    </submittedName>
</protein>
<dbReference type="Proteomes" id="UP000633509">
    <property type="component" value="Unassembled WGS sequence"/>
</dbReference>
<sequence length="169" mass="18581">MDTADMTAAAHEVHRRWRAREAPDGDFIVFADGSLSVMRLMRFSQPGQLHGLRAEKWQWVELLRATAWTANDWIDVDCVLASCTYADGRALAGESAAHGSIGWVALTRDDDEGTLEWIAVSSEANPFAEVALDATTVTATSTAGRVWAFPRNTPQQVKITEDPADLSYQ</sequence>
<dbReference type="EMBL" id="JADBEK010000001">
    <property type="protein sequence ID" value="MBE1589180.1"/>
    <property type="molecule type" value="Genomic_DNA"/>
</dbReference>
<accession>A0ABR9M9B2</accession>
<comment type="caution">
    <text evidence="1">The sequence shown here is derived from an EMBL/GenBank/DDBJ whole genome shotgun (WGS) entry which is preliminary data.</text>
</comment>
<organism evidence="1 2">
    <name type="scientific">Nonomuraea angiospora</name>
    <dbReference type="NCBI Taxonomy" id="46172"/>
    <lineage>
        <taxon>Bacteria</taxon>
        <taxon>Bacillati</taxon>
        <taxon>Actinomycetota</taxon>
        <taxon>Actinomycetes</taxon>
        <taxon>Streptosporangiales</taxon>
        <taxon>Streptosporangiaceae</taxon>
        <taxon>Nonomuraea</taxon>
    </lineage>
</organism>
<evidence type="ECO:0000313" key="1">
    <source>
        <dbReference type="EMBL" id="MBE1589180.1"/>
    </source>
</evidence>
<proteinExistence type="predicted"/>